<dbReference type="InterPro" id="IPR050346">
    <property type="entry name" value="FMO-like"/>
</dbReference>
<keyword evidence="5" id="KW-0560">Oxidoreductase</keyword>
<dbReference type="Proteomes" id="UP000799757">
    <property type="component" value="Unassembled WGS sequence"/>
</dbReference>
<dbReference type="InterPro" id="IPR036188">
    <property type="entry name" value="FAD/NAD-bd_sf"/>
</dbReference>
<dbReference type="Pfam" id="PF13450">
    <property type="entry name" value="NAD_binding_8"/>
    <property type="match status" value="1"/>
</dbReference>
<dbReference type="PRINTS" id="PR00419">
    <property type="entry name" value="ADXRDTASE"/>
</dbReference>
<evidence type="ECO:0000256" key="4">
    <source>
        <dbReference type="ARBA" id="ARBA00022857"/>
    </source>
</evidence>
<comment type="similarity">
    <text evidence="1">Belongs to the FMO family.</text>
</comment>
<organism evidence="6 7">
    <name type="scientific">Melanomma pulvis-pyrius CBS 109.77</name>
    <dbReference type="NCBI Taxonomy" id="1314802"/>
    <lineage>
        <taxon>Eukaryota</taxon>
        <taxon>Fungi</taxon>
        <taxon>Dikarya</taxon>
        <taxon>Ascomycota</taxon>
        <taxon>Pezizomycotina</taxon>
        <taxon>Dothideomycetes</taxon>
        <taxon>Pleosporomycetidae</taxon>
        <taxon>Pleosporales</taxon>
        <taxon>Melanommataceae</taxon>
        <taxon>Melanomma</taxon>
    </lineage>
</organism>
<dbReference type="GO" id="GO:0050661">
    <property type="term" value="F:NADP binding"/>
    <property type="evidence" value="ECO:0007669"/>
    <property type="project" value="InterPro"/>
</dbReference>
<dbReference type="SUPFAM" id="SSF51905">
    <property type="entry name" value="FAD/NAD(P)-binding domain"/>
    <property type="match status" value="2"/>
</dbReference>
<evidence type="ECO:0000256" key="5">
    <source>
        <dbReference type="ARBA" id="ARBA00023002"/>
    </source>
</evidence>
<gene>
    <name evidence="6" type="ORF">K505DRAFT_372852</name>
</gene>
<evidence type="ECO:0000256" key="2">
    <source>
        <dbReference type="ARBA" id="ARBA00022630"/>
    </source>
</evidence>
<evidence type="ECO:0000313" key="7">
    <source>
        <dbReference type="Proteomes" id="UP000799757"/>
    </source>
</evidence>
<dbReference type="PANTHER" id="PTHR23023">
    <property type="entry name" value="DIMETHYLANILINE MONOOXYGENASE"/>
    <property type="match status" value="1"/>
</dbReference>
<dbReference type="InterPro" id="IPR000960">
    <property type="entry name" value="Flavin_mOase"/>
</dbReference>
<reference evidence="6" key="1">
    <citation type="journal article" date="2020" name="Stud. Mycol.">
        <title>101 Dothideomycetes genomes: a test case for predicting lifestyles and emergence of pathogens.</title>
        <authorList>
            <person name="Haridas S."/>
            <person name="Albert R."/>
            <person name="Binder M."/>
            <person name="Bloem J."/>
            <person name="Labutti K."/>
            <person name="Salamov A."/>
            <person name="Andreopoulos B."/>
            <person name="Baker S."/>
            <person name="Barry K."/>
            <person name="Bills G."/>
            <person name="Bluhm B."/>
            <person name="Cannon C."/>
            <person name="Castanera R."/>
            <person name="Culley D."/>
            <person name="Daum C."/>
            <person name="Ezra D."/>
            <person name="Gonzalez J."/>
            <person name="Henrissat B."/>
            <person name="Kuo A."/>
            <person name="Liang C."/>
            <person name="Lipzen A."/>
            <person name="Lutzoni F."/>
            <person name="Magnuson J."/>
            <person name="Mondo S."/>
            <person name="Nolan M."/>
            <person name="Ohm R."/>
            <person name="Pangilinan J."/>
            <person name="Park H.-J."/>
            <person name="Ramirez L."/>
            <person name="Alfaro M."/>
            <person name="Sun H."/>
            <person name="Tritt A."/>
            <person name="Yoshinaga Y."/>
            <person name="Zwiers L.-H."/>
            <person name="Turgeon B."/>
            <person name="Goodwin S."/>
            <person name="Spatafora J."/>
            <person name="Crous P."/>
            <person name="Grigoriev I."/>
        </authorList>
    </citation>
    <scope>NUCLEOTIDE SEQUENCE</scope>
    <source>
        <strain evidence="6">CBS 109.77</strain>
    </source>
</reference>
<accession>A0A6A6XKZ8</accession>
<dbReference type="PIRSF" id="PIRSF000332">
    <property type="entry name" value="FMO"/>
    <property type="match status" value="1"/>
</dbReference>
<name>A0A6A6XKZ8_9PLEO</name>
<keyword evidence="2" id="KW-0285">Flavoprotein</keyword>
<dbReference type="Gene3D" id="3.50.50.60">
    <property type="entry name" value="FAD/NAD(P)-binding domain"/>
    <property type="match status" value="2"/>
</dbReference>
<keyword evidence="4" id="KW-0521">NADP</keyword>
<dbReference type="GO" id="GO:0004499">
    <property type="term" value="F:N,N-dimethylaniline monooxygenase activity"/>
    <property type="evidence" value="ECO:0007669"/>
    <property type="project" value="InterPro"/>
</dbReference>
<dbReference type="AlphaFoldDB" id="A0A6A6XKZ8"/>
<protein>
    <submittedName>
        <fullName evidence="6">Putative dimethylaniline monooxygenase</fullName>
    </submittedName>
</protein>
<dbReference type="OrthoDB" id="66881at2759"/>
<keyword evidence="6" id="KW-0503">Monooxygenase</keyword>
<proteinExistence type="inferred from homology"/>
<evidence type="ECO:0000256" key="1">
    <source>
        <dbReference type="ARBA" id="ARBA00009183"/>
    </source>
</evidence>
<dbReference type="InterPro" id="IPR020946">
    <property type="entry name" value="Flavin_mOase-like"/>
</dbReference>
<evidence type="ECO:0000313" key="6">
    <source>
        <dbReference type="EMBL" id="KAF2796914.1"/>
    </source>
</evidence>
<keyword evidence="7" id="KW-1185">Reference proteome</keyword>
<evidence type="ECO:0000256" key="3">
    <source>
        <dbReference type="ARBA" id="ARBA00022827"/>
    </source>
</evidence>
<dbReference type="GO" id="GO:0050660">
    <property type="term" value="F:flavin adenine dinucleotide binding"/>
    <property type="evidence" value="ECO:0007669"/>
    <property type="project" value="InterPro"/>
</dbReference>
<dbReference type="EMBL" id="MU001819">
    <property type="protein sequence ID" value="KAF2796914.1"/>
    <property type="molecule type" value="Genomic_DNA"/>
</dbReference>
<dbReference type="Pfam" id="PF00743">
    <property type="entry name" value="FMO-like"/>
    <property type="match status" value="2"/>
</dbReference>
<sequence>MASSPIKSVAIIGAGAAGAVSAAAIASEGVFEVVRVFERREVPGGTWIYDPDPATLGKLQPGKLPPEIDPPLRIPKSLPQTTLPNSQNRFDRTPIYAELTTNVPEIAMSFSDLRFTYGPFAPHWIPKQYIQNYFSSHKTDSLLVLNTTVEDVSRIPAKDNEDYDRWILTLRKFDPERHVDVWWNEEFDAVIFANGHYSVPFIPAVKGLNEYMVKFPGRVSHSKSYRTTPLYAGQKVLVIGNSASGHDITTQLVQSGNPKMPVYQSRRSRSRWDGENSPAGIEWMPVIKEYRASTNDIIFEDDTVLSGVDAIIYCTGYKPSFPFWNTQANGVPIFDYAENRLLNFYQHTFSRTFPHTLGIVGLPRVVTFRSFEYQAIALARLFAGRNARPLPSTLEQEKWEKDRLELVRRENRKFHDIQWDNGETMEWFRYLFDMSGLPVLEGLGRYPPLLGKETRWAIEHVRKYPEPGKSNGEEAQEQGDWVMVRAEHAKDSLHFI</sequence>
<keyword evidence="3" id="KW-0274">FAD</keyword>